<dbReference type="Pfam" id="PF00535">
    <property type="entry name" value="Glycos_transf_2"/>
    <property type="match status" value="1"/>
</dbReference>
<dbReference type="EMBL" id="CAXHTA020000015">
    <property type="protein sequence ID" value="CAL5225886.1"/>
    <property type="molecule type" value="Genomic_DNA"/>
</dbReference>
<comment type="caution">
    <text evidence="2">The sequence shown here is derived from an EMBL/GenBank/DDBJ whole genome shotgun (WGS) entry which is preliminary data.</text>
</comment>
<dbReference type="Proteomes" id="UP001497392">
    <property type="component" value="Unassembled WGS sequence"/>
</dbReference>
<reference evidence="2 3" key="1">
    <citation type="submission" date="2024-06" db="EMBL/GenBank/DDBJ databases">
        <authorList>
            <person name="Kraege A."/>
            <person name="Thomma B."/>
        </authorList>
    </citation>
    <scope>NUCLEOTIDE SEQUENCE [LARGE SCALE GENOMIC DNA]</scope>
</reference>
<dbReference type="Gene3D" id="3.90.550.10">
    <property type="entry name" value="Spore Coat Polysaccharide Biosynthesis Protein SpsA, Chain A"/>
    <property type="match status" value="1"/>
</dbReference>
<gene>
    <name evidence="2" type="primary">g8672</name>
    <name evidence="2" type="ORF">VP750_LOCUS7792</name>
</gene>
<protein>
    <submittedName>
        <fullName evidence="2">G8672 protein</fullName>
    </submittedName>
</protein>
<organism evidence="2 3">
    <name type="scientific">Coccomyxa viridis</name>
    <dbReference type="NCBI Taxonomy" id="1274662"/>
    <lineage>
        <taxon>Eukaryota</taxon>
        <taxon>Viridiplantae</taxon>
        <taxon>Chlorophyta</taxon>
        <taxon>core chlorophytes</taxon>
        <taxon>Trebouxiophyceae</taxon>
        <taxon>Trebouxiophyceae incertae sedis</taxon>
        <taxon>Coccomyxaceae</taxon>
        <taxon>Coccomyxa</taxon>
    </lineage>
</organism>
<dbReference type="InterPro" id="IPR001173">
    <property type="entry name" value="Glyco_trans_2-like"/>
</dbReference>
<dbReference type="PANTHER" id="PTHR43630:SF2">
    <property type="entry name" value="GLYCOSYLTRANSFERASE"/>
    <property type="match status" value="1"/>
</dbReference>
<feature type="domain" description="Glycosyltransferase 2-like" evidence="1">
    <location>
        <begin position="231"/>
        <end position="318"/>
    </location>
</feature>
<keyword evidence="3" id="KW-1185">Reference proteome</keyword>
<dbReference type="PANTHER" id="PTHR43630">
    <property type="entry name" value="POLY-BETA-1,6-N-ACETYL-D-GLUCOSAMINE SYNTHASE"/>
    <property type="match status" value="1"/>
</dbReference>
<sequence>MQQPLRQKPRGRNRVLTFAQGFRHQRTALAALAILLSILLREVLLWQEAHGRRKHILVLADPVAQENPLHFHDLHVMAEYMAAAGFRVTEADSRPYHFRDRDDEALWQGLLEYDVIVTQGLSGMAVGDYAARANRPVARFIADPESGLLDPVDPASERPDIMVLGHNGGEKPHDFTSHFAYARQRKIPTFSHLMTASHPEVKAFMRDLKAIPKHTGHCSWEEKRGDVLGLVTIVKNETERISSTLLHLRDVTDFYTVVDTASEDNTIEVVRELMSGIPGQIIQHGPLKSFADARNHAFKAHGKRTQWVLMADADVTAHGNRTQWVLMADADVTVHNAWRLRAFAQRMVFHCELAPTASCNRCFRAVAKYGIEWLDVSRIFPTKGAGTKRGWHYKYPVVELLKNRHGWEYQMLHMSLRNRHGWDYQMMHALNMTVALHMDGRPTKRQAEFDLPTLMKERARNASCERTAFFLAVMHHNVGHLEEAFKAYGQRLTMGGTPEELYECHLRRGKLQRYWGQDPRLELIGSSEVLPYRAEPLYDLAHYHSAMSATSNCPASPLPGATPMNDTCALVHIAAAFHYIRRAAALPIPMAETLYLDASLYEYRSVELLTEVSMSLVWRLVSAGVNGRLGALEVMRSVDTITGRMLYRRGDALLRRLEDFHKNVTHDLVWIGLSGGGGRS</sequence>
<proteinExistence type="predicted"/>
<evidence type="ECO:0000313" key="3">
    <source>
        <dbReference type="Proteomes" id="UP001497392"/>
    </source>
</evidence>
<dbReference type="InterPro" id="IPR029044">
    <property type="entry name" value="Nucleotide-diphossugar_trans"/>
</dbReference>
<evidence type="ECO:0000259" key="1">
    <source>
        <dbReference type="Pfam" id="PF00535"/>
    </source>
</evidence>
<evidence type="ECO:0000313" key="2">
    <source>
        <dbReference type="EMBL" id="CAL5225886.1"/>
    </source>
</evidence>
<accession>A0ABP1G0Y6</accession>
<dbReference type="SUPFAM" id="SSF53448">
    <property type="entry name" value="Nucleotide-diphospho-sugar transferases"/>
    <property type="match status" value="1"/>
</dbReference>
<name>A0ABP1G0Y6_9CHLO</name>